<reference evidence="1" key="1">
    <citation type="journal article" date="2022" name="bioRxiv">
        <title>Sequencing and chromosome-scale assembly of the giantPleurodeles waltlgenome.</title>
        <authorList>
            <person name="Brown T."/>
            <person name="Elewa A."/>
            <person name="Iarovenko S."/>
            <person name="Subramanian E."/>
            <person name="Araus A.J."/>
            <person name="Petzold A."/>
            <person name="Susuki M."/>
            <person name="Suzuki K.-i.T."/>
            <person name="Hayashi T."/>
            <person name="Toyoda A."/>
            <person name="Oliveira C."/>
            <person name="Osipova E."/>
            <person name="Leigh N.D."/>
            <person name="Simon A."/>
            <person name="Yun M.H."/>
        </authorList>
    </citation>
    <scope>NUCLEOTIDE SEQUENCE</scope>
    <source>
        <strain evidence="1">20211129_DDA</strain>
        <tissue evidence="1">Liver</tissue>
    </source>
</reference>
<gene>
    <name evidence="1" type="ORF">NDU88_008816</name>
</gene>
<proteinExistence type="predicted"/>
<protein>
    <submittedName>
        <fullName evidence="1">Uncharacterized protein</fullName>
    </submittedName>
</protein>
<comment type="caution">
    <text evidence="1">The sequence shown here is derived from an EMBL/GenBank/DDBJ whole genome shotgun (WGS) entry which is preliminary data.</text>
</comment>
<sequence length="166" mass="18145">MVVKFVGMIVNSVIVDKAMWVKVVRMIVADGGVINGVFFSKEIFIDGIGASTDGIVAVNGLINNTVVNVTVVVINNSTVDSEDIVDSVFEWVLCIVINGSEEEASDESGIYKVQDKLSQLEEALVHSYEWLTPESLIIDIARKLYNTTSGIWTPHTQKGLSLDIQL</sequence>
<name>A0AAV7QSV8_PLEWA</name>
<evidence type="ECO:0000313" key="2">
    <source>
        <dbReference type="Proteomes" id="UP001066276"/>
    </source>
</evidence>
<accession>A0AAV7QSV8</accession>
<dbReference type="AlphaFoldDB" id="A0AAV7QSV8"/>
<dbReference type="EMBL" id="JANPWB010000010">
    <property type="protein sequence ID" value="KAJ1142502.1"/>
    <property type="molecule type" value="Genomic_DNA"/>
</dbReference>
<dbReference type="Proteomes" id="UP001066276">
    <property type="component" value="Chromosome 6"/>
</dbReference>
<evidence type="ECO:0000313" key="1">
    <source>
        <dbReference type="EMBL" id="KAJ1142502.1"/>
    </source>
</evidence>
<organism evidence="1 2">
    <name type="scientific">Pleurodeles waltl</name>
    <name type="common">Iberian ribbed newt</name>
    <dbReference type="NCBI Taxonomy" id="8319"/>
    <lineage>
        <taxon>Eukaryota</taxon>
        <taxon>Metazoa</taxon>
        <taxon>Chordata</taxon>
        <taxon>Craniata</taxon>
        <taxon>Vertebrata</taxon>
        <taxon>Euteleostomi</taxon>
        <taxon>Amphibia</taxon>
        <taxon>Batrachia</taxon>
        <taxon>Caudata</taxon>
        <taxon>Salamandroidea</taxon>
        <taxon>Salamandridae</taxon>
        <taxon>Pleurodelinae</taxon>
        <taxon>Pleurodeles</taxon>
    </lineage>
</organism>
<keyword evidence="2" id="KW-1185">Reference proteome</keyword>